<keyword evidence="8" id="KW-0902">Two-component regulatory system</keyword>
<proteinExistence type="predicted"/>
<dbReference type="Gene3D" id="3.40.50.2300">
    <property type="match status" value="1"/>
</dbReference>
<dbReference type="GO" id="GO:0004672">
    <property type="term" value="F:protein kinase activity"/>
    <property type="evidence" value="ECO:0007669"/>
    <property type="project" value="UniProtKB-ARBA"/>
</dbReference>
<feature type="modified residue" description="4-aspartylphosphate" evidence="11">
    <location>
        <position position="59"/>
    </location>
</feature>
<evidence type="ECO:0000259" key="13">
    <source>
        <dbReference type="PROSITE" id="PS50110"/>
    </source>
</evidence>
<feature type="domain" description="HPt" evidence="14">
    <location>
        <begin position="227"/>
        <end position="321"/>
    </location>
</feature>
<keyword evidence="9" id="KW-0472">Membrane</keyword>
<dbReference type="SUPFAM" id="SSF47226">
    <property type="entry name" value="Histidine-containing phosphotransfer domain, HPT domain"/>
    <property type="match status" value="1"/>
</dbReference>
<dbReference type="Pfam" id="PF00072">
    <property type="entry name" value="Response_reg"/>
    <property type="match status" value="1"/>
</dbReference>
<evidence type="ECO:0000256" key="8">
    <source>
        <dbReference type="ARBA" id="ARBA00023012"/>
    </source>
</evidence>
<comment type="subcellular location">
    <subcellularLocation>
        <location evidence="1">Cell membrane</location>
        <topology evidence="1">Multi-pass membrane protein</topology>
    </subcellularLocation>
</comment>
<evidence type="ECO:0000256" key="6">
    <source>
        <dbReference type="ARBA" id="ARBA00022840"/>
    </source>
</evidence>
<evidence type="ECO:0000256" key="1">
    <source>
        <dbReference type="ARBA" id="ARBA00004651"/>
    </source>
</evidence>
<evidence type="ECO:0000256" key="5">
    <source>
        <dbReference type="ARBA" id="ARBA00022741"/>
    </source>
</evidence>
<feature type="domain" description="Response regulatory" evidence="13">
    <location>
        <begin position="8"/>
        <end position="126"/>
    </location>
</feature>
<keyword evidence="5" id="KW-0547">Nucleotide-binding</keyword>
<feature type="modified residue" description="Phosphohistidine" evidence="10">
    <location>
        <position position="266"/>
    </location>
</feature>
<keyword evidence="16" id="KW-1185">Reference proteome</keyword>
<keyword evidence="6" id="KW-0067">ATP-binding</keyword>
<evidence type="ECO:0000313" key="16">
    <source>
        <dbReference type="Proteomes" id="UP000231501"/>
    </source>
</evidence>
<accession>A0A2G9C243</accession>
<evidence type="ECO:0000256" key="9">
    <source>
        <dbReference type="ARBA" id="ARBA00023136"/>
    </source>
</evidence>
<dbReference type="SUPFAM" id="SSF52172">
    <property type="entry name" value="CheY-like"/>
    <property type="match status" value="1"/>
</dbReference>
<dbReference type="PROSITE" id="PS50894">
    <property type="entry name" value="HPT"/>
    <property type="match status" value="1"/>
</dbReference>
<dbReference type="EMBL" id="PEOG01000152">
    <property type="protein sequence ID" value="PIM50442.1"/>
    <property type="molecule type" value="Genomic_DNA"/>
</dbReference>
<protein>
    <recommendedName>
        <fullName evidence="17">Response regulator</fullName>
    </recommendedName>
</protein>
<feature type="compositionally biased region" description="Basic and acidic residues" evidence="12">
    <location>
        <begin position="177"/>
        <end position="188"/>
    </location>
</feature>
<feature type="non-terminal residue" evidence="15">
    <location>
        <position position="385"/>
    </location>
</feature>
<dbReference type="GO" id="GO:0005886">
    <property type="term" value="C:plasma membrane"/>
    <property type="evidence" value="ECO:0007669"/>
    <property type="project" value="UniProtKB-SubCell"/>
</dbReference>
<sequence length="385" mass="39968">MRRLAGARVLVAEDNELNQELAAALLEDAGLHVTLAANGRVALDLLEAAPEGFDGVLMDCQMPVLDGYAATRALRADPRWRALPVIAMTANAMSGDREKVLDAGMNDHIPKPLNVDLLFEVLARWIRPAMPASDLPMDTRSGAGRRIDTRRALSQALAPDQEGTDGRDAPGIPQDGRPVDRQDGRDTDPSNTATATATATVTAGRADGLPQIAGLDVQAGLATAGGHLTLYRKLLRTFHDSQTDFAARFAEAAAAGDHATMTRLAHSLRGAAGTLGARPLAAAAGALEQACAQRQPAAERDPLLVRAQSLLAALLVSLGRHLAREAMLQAAPPTAAPAVLDAAALAGLDALLAELEALLEDSDSGAADAGQALGALLDRLPLPTA</sequence>
<dbReference type="PROSITE" id="PS50110">
    <property type="entry name" value="RESPONSE_REGULATORY"/>
    <property type="match status" value="1"/>
</dbReference>
<evidence type="ECO:0000256" key="10">
    <source>
        <dbReference type="PROSITE-ProRule" id="PRU00110"/>
    </source>
</evidence>
<dbReference type="InterPro" id="IPR008207">
    <property type="entry name" value="Sig_transdc_His_kin_Hpt_dom"/>
</dbReference>
<evidence type="ECO:0000256" key="2">
    <source>
        <dbReference type="ARBA" id="ARBA00022475"/>
    </source>
</evidence>
<evidence type="ECO:0000313" key="15">
    <source>
        <dbReference type="EMBL" id="PIM50442.1"/>
    </source>
</evidence>
<evidence type="ECO:0000256" key="4">
    <source>
        <dbReference type="ARBA" id="ARBA00022692"/>
    </source>
</evidence>
<evidence type="ECO:0000259" key="14">
    <source>
        <dbReference type="PROSITE" id="PS50894"/>
    </source>
</evidence>
<evidence type="ECO:0000256" key="11">
    <source>
        <dbReference type="PROSITE-ProRule" id="PRU00169"/>
    </source>
</evidence>
<dbReference type="InterPro" id="IPR036641">
    <property type="entry name" value="HPT_dom_sf"/>
</dbReference>
<dbReference type="InterPro" id="IPR011006">
    <property type="entry name" value="CheY-like_superfamily"/>
</dbReference>
<keyword evidence="4" id="KW-0812">Transmembrane</keyword>
<dbReference type="PANTHER" id="PTHR45339">
    <property type="entry name" value="HYBRID SIGNAL TRANSDUCTION HISTIDINE KINASE J"/>
    <property type="match status" value="1"/>
</dbReference>
<evidence type="ECO:0000256" key="12">
    <source>
        <dbReference type="SAM" id="MobiDB-lite"/>
    </source>
</evidence>
<keyword evidence="3 11" id="KW-0597">Phosphoprotein</keyword>
<keyword evidence="2" id="KW-1003">Cell membrane</keyword>
<comment type="caution">
    <text evidence="15">The sequence shown here is derived from an EMBL/GenBank/DDBJ whole genome shotgun (WGS) entry which is preliminary data.</text>
</comment>
<evidence type="ECO:0000256" key="3">
    <source>
        <dbReference type="ARBA" id="ARBA00022553"/>
    </source>
</evidence>
<feature type="region of interest" description="Disordered" evidence="12">
    <location>
        <begin position="156"/>
        <end position="196"/>
    </location>
</feature>
<dbReference type="GO" id="GO:0000160">
    <property type="term" value="P:phosphorelay signal transduction system"/>
    <property type="evidence" value="ECO:0007669"/>
    <property type="project" value="UniProtKB-KW"/>
</dbReference>
<dbReference type="PANTHER" id="PTHR45339:SF1">
    <property type="entry name" value="HYBRID SIGNAL TRANSDUCTION HISTIDINE KINASE J"/>
    <property type="match status" value="1"/>
</dbReference>
<dbReference type="GO" id="GO:0005524">
    <property type="term" value="F:ATP binding"/>
    <property type="evidence" value="ECO:0007669"/>
    <property type="project" value="UniProtKB-KW"/>
</dbReference>
<evidence type="ECO:0008006" key="17">
    <source>
        <dbReference type="Google" id="ProtNLM"/>
    </source>
</evidence>
<dbReference type="Gene3D" id="1.20.120.160">
    <property type="entry name" value="HPT domain"/>
    <property type="match status" value="1"/>
</dbReference>
<dbReference type="Pfam" id="PF01627">
    <property type="entry name" value="Hpt"/>
    <property type="match status" value="1"/>
</dbReference>
<reference evidence="15 16" key="1">
    <citation type="submission" date="2017-11" db="EMBL/GenBank/DDBJ databases">
        <title>Draft genome sequence of Mitsuaria sp. HWN-4.</title>
        <authorList>
            <person name="Gundlapally S.R."/>
        </authorList>
    </citation>
    <scope>NUCLEOTIDE SEQUENCE [LARGE SCALE GENOMIC DNA]</scope>
    <source>
        <strain evidence="15 16">HWN-4</strain>
    </source>
</reference>
<organism evidence="15 16">
    <name type="scientific">Roseateles chitinivorans</name>
    <dbReference type="NCBI Taxonomy" id="2917965"/>
    <lineage>
        <taxon>Bacteria</taxon>
        <taxon>Pseudomonadati</taxon>
        <taxon>Pseudomonadota</taxon>
        <taxon>Betaproteobacteria</taxon>
        <taxon>Burkholderiales</taxon>
        <taxon>Sphaerotilaceae</taxon>
        <taxon>Roseateles</taxon>
    </lineage>
</organism>
<evidence type="ECO:0000256" key="7">
    <source>
        <dbReference type="ARBA" id="ARBA00022989"/>
    </source>
</evidence>
<dbReference type="InterPro" id="IPR001789">
    <property type="entry name" value="Sig_transdc_resp-reg_receiver"/>
</dbReference>
<dbReference type="Proteomes" id="UP000231501">
    <property type="component" value="Unassembled WGS sequence"/>
</dbReference>
<dbReference type="SMART" id="SM00448">
    <property type="entry name" value="REC"/>
    <property type="match status" value="1"/>
</dbReference>
<dbReference type="CDD" id="cd17546">
    <property type="entry name" value="REC_hyHK_CKI1_RcsC-like"/>
    <property type="match status" value="1"/>
</dbReference>
<gene>
    <name evidence="15" type="ORF">CS062_24985</name>
</gene>
<name>A0A2G9C243_9BURK</name>
<keyword evidence="7" id="KW-1133">Transmembrane helix</keyword>
<dbReference type="AlphaFoldDB" id="A0A2G9C243"/>